<dbReference type="InterPro" id="IPR037883">
    <property type="entry name" value="Knr4/Smi1-like_sf"/>
</dbReference>
<dbReference type="InterPro" id="IPR018958">
    <property type="entry name" value="Knr4/Smi1-like_dom"/>
</dbReference>
<dbReference type="OrthoDB" id="1353528at2"/>
<evidence type="ECO:0000313" key="2">
    <source>
        <dbReference type="EMBL" id="ADZ92012.1"/>
    </source>
</evidence>
<gene>
    <name evidence="2" type="ordered locus">Marme_2787</name>
</gene>
<evidence type="ECO:0000259" key="1">
    <source>
        <dbReference type="Pfam" id="PF09346"/>
    </source>
</evidence>
<dbReference type="RefSeq" id="WP_013661915.1">
    <property type="nucleotide sequence ID" value="NC_015276.1"/>
</dbReference>
<proteinExistence type="predicted"/>
<dbReference type="eggNOG" id="ENOG50320YH">
    <property type="taxonomic scope" value="Bacteria"/>
</dbReference>
<accession>F2JZ34</accession>
<organism evidence="2 3">
    <name type="scientific">Marinomonas mediterranea (strain ATCC 700492 / JCM 21426 / NBRC 103028 / MMB-1)</name>
    <dbReference type="NCBI Taxonomy" id="717774"/>
    <lineage>
        <taxon>Bacteria</taxon>
        <taxon>Pseudomonadati</taxon>
        <taxon>Pseudomonadota</taxon>
        <taxon>Gammaproteobacteria</taxon>
        <taxon>Oceanospirillales</taxon>
        <taxon>Oceanospirillaceae</taxon>
        <taxon>Marinomonas</taxon>
    </lineage>
</organism>
<dbReference type="Proteomes" id="UP000001062">
    <property type="component" value="Chromosome"/>
</dbReference>
<dbReference type="SUPFAM" id="SSF160631">
    <property type="entry name" value="SMI1/KNR4-like"/>
    <property type="match status" value="1"/>
</dbReference>
<feature type="domain" description="Knr4/Smi1-like" evidence="1">
    <location>
        <begin position="5"/>
        <end position="126"/>
    </location>
</feature>
<dbReference type="KEGG" id="mme:Marme_2787"/>
<dbReference type="EMBL" id="CP002583">
    <property type="protein sequence ID" value="ADZ92012.1"/>
    <property type="molecule type" value="Genomic_DNA"/>
</dbReference>
<evidence type="ECO:0000313" key="3">
    <source>
        <dbReference type="Proteomes" id="UP000001062"/>
    </source>
</evidence>
<dbReference type="STRING" id="717774.Marme_2787"/>
<dbReference type="Pfam" id="PF09346">
    <property type="entry name" value="SMI1_KNR4"/>
    <property type="match status" value="1"/>
</dbReference>
<name>F2JZ34_MARM1</name>
<protein>
    <submittedName>
        <fullName evidence="2">Cell wall assembly/cell proliferation coordinating protein, KNR4-like protein</fullName>
    </submittedName>
</protein>
<dbReference type="PATRIC" id="fig|717774.3.peg.2870"/>
<sequence>MPFNLSEEQLSQTEKVLGAKLPSEYREAMKLDNGGEASTEEDEWEFYPIKDTSDRKRLSRTCNHIINETESCKGFGNFPEQAVAIASNGLGDKMVLIKESGQFQNQVYLWLPETGELQELAETFKEIEKL</sequence>
<dbReference type="AlphaFoldDB" id="F2JZ34"/>
<dbReference type="Gene3D" id="3.40.1580.10">
    <property type="entry name" value="SMI1/KNR4-like"/>
    <property type="match status" value="1"/>
</dbReference>
<dbReference type="HOGENOM" id="CLU_157201_0_0_6"/>
<reference evidence="2 3" key="1">
    <citation type="journal article" date="2012" name="Stand. Genomic Sci.">
        <title>Complete genome sequence of the melanogenic marine bacterium Marinomonas mediterranea type strain (MMB-1(T)).</title>
        <authorList>
            <person name="Lucas-Elio P."/>
            <person name="Goodwin L."/>
            <person name="Woyke T."/>
            <person name="Pitluck S."/>
            <person name="Nolan M."/>
            <person name="Kyrpides N.C."/>
            <person name="Detter J.C."/>
            <person name="Copeland A."/>
            <person name="Teshima H."/>
            <person name="Bruce D."/>
            <person name="Detter C."/>
            <person name="Tapia R."/>
            <person name="Han S."/>
            <person name="Land M.L."/>
            <person name="Ivanova N."/>
            <person name="Mikhailova N."/>
            <person name="Johnston A.W."/>
            <person name="Sanchez-Amat A."/>
        </authorList>
    </citation>
    <scope>NUCLEOTIDE SEQUENCE [LARGE SCALE GENOMIC DNA]</scope>
    <source>
        <strain evidence="3">ATCC 700492 / JCM 21426 / NBRC 103028 / MMB-1</strain>
    </source>
</reference>
<keyword evidence="3" id="KW-1185">Reference proteome</keyword>